<dbReference type="Proteomes" id="UP001234178">
    <property type="component" value="Unassembled WGS sequence"/>
</dbReference>
<evidence type="ECO:0000313" key="1">
    <source>
        <dbReference type="EMBL" id="KAK4011566.1"/>
    </source>
</evidence>
<keyword evidence="2" id="KW-1185">Reference proteome</keyword>
<protein>
    <submittedName>
        <fullName evidence="1">Uncharacterized protein</fullName>
    </submittedName>
</protein>
<proteinExistence type="predicted"/>
<gene>
    <name evidence="1" type="ORF">OUZ56_020684</name>
</gene>
<reference evidence="1 2" key="1">
    <citation type="journal article" date="2023" name="Nucleic Acids Res.">
        <title>The hologenome of Daphnia magna reveals possible DNA methylation and microbiome-mediated evolution of the host genome.</title>
        <authorList>
            <person name="Chaturvedi A."/>
            <person name="Li X."/>
            <person name="Dhandapani V."/>
            <person name="Marshall H."/>
            <person name="Kissane S."/>
            <person name="Cuenca-Cambronero M."/>
            <person name="Asole G."/>
            <person name="Calvet F."/>
            <person name="Ruiz-Romero M."/>
            <person name="Marangio P."/>
            <person name="Guigo R."/>
            <person name="Rago D."/>
            <person name="Mirbahai L."/>
            <person name="Eastwood N."/>
            <person name="Colbourne J.K."/>
            <person name="Zhou J."/>
            <person name="Mallon E."/>
            <person name="Orsini L."/>
        </authorList>
    </citation>
    <scope>NUCLEOTIDE SEQUENCE [LARGE SCALE GENOMIC DNA]</scope>
    <source>
        <strain evidence="1">LRV0_1</strain>
    </source>
</reference>
<accession>A0ABQ9ZF54</accession>
<organism evidence="1 2">
    <name type="scientific">Daphnia magna</name>
    <dbReference type="NCBI Taxonomy" id="35525"/>
    <lineage>
        <taxon>Eukaryota</taxon>
        <taxon>Metazoa</taxon>
        <taxon>Ecdysozoa</taxon>
        <taxon>Arthropoda</taxon>
        <taxon>Crustacea</taxon>
        <taxon>Branchiopoda</taxon>
        <taxon>Diplostraca</taxon>
        <taxon>Cladocera</taxon>
        <taxon>Anomopoda</taxon>
        <taxon>Daphniidae</taxon>
        <taxon>Daphnia</taxon>
    </lineage>
</organism>
<dbReference type="EMBL" id="JAOYFB010000003">
    <property type="protein sequence ID" value="KAK4011566.1"/>
    <property type="molecule type" value="Genomic_DNA"/>
</dbReference>
<evidence type="ECO:0000313" key="2">
    <source>
        <dbReference type="Proteomes" id="UP001234178"/>
    </source>
</evidence>
<sequence length="69" mass="7970">MFHLISHTERVMSFINTSCVATDNAHAITEICGLDKNSERQENCICHLPIRLFNKLQLRLNSGQKFPRQ</sequence>
<name>A0ABQ9ZF54_9CRUS</name>
<comment type="caution">
    <text evidence="1">The sequence shown here is derived from an EMBL/GenBank/DDBJ whole genome shotgun (WGS) entry which is preliminary data.</text>
</comment>